<organism evidence="1 2">
    <name type="scientific">endosymbiont of Escarpia spicata</name>
    <dbReference type="NCBI Taxonomy" id="2200908"/>
    <lineage>
        <taxon>Bacteria</taxon>
        <taxon>Pseudomonadati</taxon>
        <taxon>Pseudomonadota</taxon>
        <taxon>Gammaproteobacteria</taxon>
        <taxon>sulfur-oxidizing symbionts</taxon>
    </lineage>
</organism>
<dbReference type="GO" id="GO:0051539">
    <property type="term" value="F:4 iron, 4 sulfur cluster binding"/>
    <property type="evidence" value="ECO:0007669"/>
    <property type="project" value="TreeGrafter"/>
</dbReference>
<dbReference type="Gene3D" id="3.40.50.1580">
    <property type="entry name" value="Nucleoside phosphorylase domain"/>
    <property type="match status" value="1"/>
</dbReference>
<reference evidence="1 2" key="1">
    <citation type="journal article" date="2018" name="ISME J.">
        <title>Endosymbiont genomes yield clues of tubeworm success.</title>
        <authorList>
            <person name="Li Y."/>
            <person name="Liles M.R."/>
            <person name="Halanych K.M."/>
        </authorList>
    </citation>
    <scope>NUCLEOTIDE SEQUENCE [LARGE SCALE GENOMIC DNA]</scope>
    <source>
        <strain evidence="1">A1462</strain>
    </source>
</reference>
<dbReference type="PANTHER" id="PTHR37822:SF2">
    <property type="entry name" value="SPORE PHOTOPRODUCT LYASE"/>
    <property type="match status" value="1"/>
</dbReference>
<proteinExistence type="predicted"/>
<dbReference type="GO" id="GO:0009116">
    <property type="term" value="P:nucleoside metabolic process"/>
    <property type="evidence" value="ECO:0007669"/>
    <property type="project" value="InterPro"/>
</dbReference>
<dbReference type="SUPFAM" id="SSF53167">
    <property type="entry name" value="Purine and uridine phosphorylases"/>
    <property type="match status" value="1"/>
</dbReference>
<dbReference type="PANTHER" id="PTHR37822">
    <property type="entry name" value="SPORE PHOTOPRODUCT LYASE-RELATED"/>
    <property type="match status" value="1"/>
</dbReference>
<dbReference type="GO" id="GO:0003913">
    <property type="term" value="F:DNA photolyase activity"/>
    <property type="evidence" value="ECO:0007669"/>
    <property type="project" value="TreeGrafter"/>
</dbReference>
<keyword evidence="2" id="KW-1185">Reference proteome</keyword>
<dbReference type="GO" id="GO:0042601">
    <property type="term" value="C:endospore-forming forespore"/>
    <property type="evidence" value="ECO:0007669"/>
    <property type="project" value="TreeGrafter"/>
</dbReference>
<protein>
    <recommendedName>
        <fullName evidence="3">Nucleoside phosphorylase domain-containing protein</fullName>
    </recommendedName>
</protein>
<dbReference type="Proteomes" id="UP000254771">
    <property type="component" value="Unassembled WGS sequence"/>
</dbReference>
<evidence type="ECO:0000313" key="2">
    <source>
        <dbReference type="Proteomes" id="UP000254771"/>
    </source>
</evidence>
<accession>A0A370DTP7</accession>
<dbReference type="AlphaFoldDB" id="A0A370DTP7"/>
<dbReference type="GO" id="GO:1904047">
    <property type="term" value="F:S-adenosyl-L-methionine binding"/>
    <property type="evidence" value="ECO:0007669"/>
    <property type="project" value="TreeGrafter"/>
</dbReference>
<evidence type="ECO:0008006" key="3">
    <source>
        <dbReference type="Google" id="ProtNLM"/>
    </source>
</evidence>
<dbReference type="EMBL" id="QFXE01000001">
    <property type="protein sequence ID" value="RDH88571.1"/>
    <property type="molecule type" value="Genomic_DNA"/>
</dbReference>
<comment type="caution">
    <text evidence="1">The sequence shown here is derived from an EMBL/GenBank/DDBJ whole genome shotgun (WGS) entry which is preliminary data.</text>
</comment>
<dbReference type="InterPro" id="IPR049539">
    <property type="entry name" value="SPL"/>
</dbReference>
<dbReference type="InterPro" id="IPR035994">
    <property type="entry name" value="Nucleoside_phosphorylase_sf"/>
</dbReference>
<gene>
    <name evidence="1" type="ORF">DIZ78_01165</name>
</gene>
<evidence type="ECO:0000313" key="1">
    <source>
        <dbReference type="EMBL" id="RDH88571.1"/>
    </source>
</evidence>
<name>A0A370DTP7_9GAMM</name>
<sequence length="196" mass="21367">MIYARRNIVIALPPEAKPLIRTFELERLQPVTRPPVYTGRDLALVVSGAGGKAVHESVYLLQNLNRHPNPCWYNFGIAGHADLPLGTLLTIDQVTDQKTKKTWILPIQPVATAPGCNLVTVETAVDDYPGSAAYDMEAAGFAGAVSQFAELEQIRIIKIVSDNQTNSHRRISGKMVSALIQAKIDIIEQLLSGPAE</sequence>